<dbReference type="STRING" id="1149755.A0A2J6QX89"/>
<sequence length="247" mass="27519">MPGAVCREDVCRTSRAVNKTEAIGERASILREQRMKSLLEKYMFRSPSSAPPNGQARSVQTVILTGTTGSLGNYVLAALESMPRSAVNFNLALDSFEPQIRGVWNLLDFGAQSAHQAPLVDWIPVDTRASIILELVQNSLHGNGKQCEGVQSAVHFQKLAEIETTVDLKDWVRILEESSHEKKGAIVERNPAMKLLDFMRGLSLKEMPLSARSMYEVKALTRDSQQAAEFTGVTAEWPGLWIHQWRL</sequence>
<gene>
    <name evidence="1" type="ORF">L207DRAFT_612220</name>
</gene>
<keyword evidence="2" id="KW-1185">Reference proteome</keyword>
<name>A0A2J6QX89_HYAVF</name>
<dbReference type="Gene3D" id="3.40.50.720">
    <property type="entry name" value="NAD(P)-binding Rossmann-like Domain"/>
    <property type="match status" value="1"/>
</dbReference>
<evidence type="ECO:0000313" key="2">
    <source>
        <dbReference type="Proteomes" id="UP000235786"/>
    </source>
</evidence>
<evidence type="ECO:0008006" key="3">
    <source>
        <dbReference type="Google" id="ProtNLM"/>
    </source>
</evidence>
<organism evidence="1 2">
    <name type="scientific">Hyaloscypha variabilis (strain UAMH 11265 / GT02V1 / F)</name>
    <name type="common">Meliniomyces variabilis</name>
    <dbReference type="NCBI Taxonomy" id="1149755"/>
    <lineage>
        <taxon>Eukaryota</taxon>
        <taxon>Fungi</taxon>
        <taxon>Dikarya</taxon>
        <taxon>Ascomycota</taxon>
        <taxon>Pezizomycotina</taxon>
        <taxon>Leotiomycetes</taxon>
        <taxon>Helotiales</taxon>
        <taxon>Hyaloscyphaceae</taxon>
        <taxon>Hyaloscypha</taxon>
        <taxon>Hyaloscypha variabilis</taxon>
    </lineage>
</organism>
<evidence type="ECO:0000313" key="1">
    <source>
        <dbReference type="EMBL" id="PMD30871.1"/>
    </source>
</evidence>
<dbReference type="OrthoDB" id="429813at2759"/>
<dbReference type="Proteomes" id="UP000235786">
    <property type="component" value="Unassembled WGS sequence"/>
</dbReference>
<dbReference type="EMBL" id="KZ613965">
    <property type="protein sequence ID" value="PMD30871.1"/>
    <property type="molecule type" value="Genomic_DNA"/>
</dbReference>
<protein>
    <recommendedName>
        <fullName evidence="3">Thioester reductase (TE) domain-containing protein</fullName>
    </recommendedName>
</protein>
<reference evidence="1 2" key="1">
    <citation type="submission" date="2016-04" db="EMBL/GenBank/DDBJ databases">
        <title>A degradative enzymes factory behind the ericoid mycorrhizal symbiosis.</title>
        <authorList>
            <consortium name="DOE Joint Genome Institute"/>
            <person name="Martino E."/>
            <person name="Morin E."/>
            <person name="Grelet G."/>
            <person name="Kuo A."/>
            <person name="Kohler A."/>
            <person name="Daghino S."/>
            <person name="Barry K."/>
            <person name="Choi C."/>
            <person name="Cichocki N."/>
            <person name="Clum A."/>
            <person name="Copeland A."/>
            <person name="Hainaut M."/>
            <person name="Haridas S."/>
            <person name="Labutti K."/>
            <person name="Lindquist E."/>
            <person name="Lipzen A."/>
            <person name="Khouja H.-R."/>
            <person name="Murat C."/>
            <person name="Ohm R."/>
            <person name="Olson A."/>
            <person name="Spatafora J."/>
            <person name="Veneault-Fourrey C."/>
            <person name="Henrissat B."/>
            <person name="Grigoriev I."/>
            <person name="Martin F."/>
            <person name="Perotto S."/>
        </authorList>
    </citation>
    <scope>NUCLEOTIDE SEQUENCE [LARGE SCALE GENOMIC DNA]</scope>
    <source>
        <strain evidence="1 2">F</strain>
    </source>
</reference>
<proteinExistence type="predicted"/>
<accession>A0A2J6QX89</accession>
<dbReference type="AlphaFoldDB" id="A0A2J6QX89"/>